<evidence type="ECO:0000313" key="2">
    <source>
        <dbReference type="EMBL" id="BCE63879.1"/>
    </source>
</evidence>
<dbReference type="EMBL" id="AP023096">
    <property type="protein sequence ID" value="BCE63879.1"/>
    <property type="molecule type" value="Genomic_DNA"/>
</dbReference>
<evidence type="ECO:0000313" key="1">
    <source>
        <dbReference type="EMBL" id="BCE55146.1"/>
    </source>
</evidence>
<protein>
    <submittedName>
        <fullName evidence="2">Uncharacterized protein</fullName>
    </submittedName>
</protein>
<proteinExistence type="predicted"/>
<sequence>MTDPENMRGRTIRWRKPCANRWKDPLTKWRRKADEQEERFSASALTIPNLARRSARTCC</sequence>
<name>A0A810AHG8_9BRAD</name>
<dbReference type="EMBL" id="AP023095">
    <property type="protein sequence ID" value="BCE55146.1"/>
    <property type="molecule type" value="Genomic_DNA"/>
</dbReference>
<reference evidence="2" key="2">
    <citation type="submission" date="2020-05" db="EMBL/GenBank/DDBJ databases">
        <title>Complete genome sequence of Bradyrhizobium diazoefficiens XF6 isolated from soybean nodule.</title>
        <authorList>
            <person name="Noda R."/>
            <person name="Kakizaki K."/>
            <person name="Minamisawa K."/>
        </authorList>
    </citation>
    <scope>NUCLEOTIDE SEQUENCE</scope>
    <source>
        <strain evidence="2">XF6</strain>
    </source>
</reference>
<organism evidence="2">
    <name type="scientific">Bradyrhizobium diazoefficiens</name>
    <dbReference type="NCBI Taxonomy" id="1355477"/>
    <lineage>
        <taxon>Bacteria</taxon>
        <taxon>Pseudomonadati</taxon>
        <taxon>Pseudomonadota</taxon>
        <taxon>Alphaproteobacteria</taxon>
        <taxon>Hyphomicrobiales</taxon>
        <taxon>Nitrobacteraceae</taxon>
        <taxon>Bradyrhizobium</taxon>
    </lineage>
</organism>
<dbReference type="AlphaFoldDB" id="A0A810AHG8"/>
<reference evidence="1" key="1">
    <citation type="submission" date="2020-05" db="EMBL/GenBank/DDBJ databases">
        <title>Complete genome sequence of Bradyrhizobium diazoefficiens XF5 isolated from soybean nodule.</title>
        <authorList>
            <person name="Noda R."/>
            <person name="Kakizaki K."/>
            <person name="Minamisawa K."/>
        </authorList>
    </citation>
    <scope>NUCLEOTIDE SEQUENCE</scope>
    <source>
        <strain evidence="1">XF5</strain>
    </source>
</reference>
<accession>A0A810AHG8</accession>
<gene>
    <name evidence="1" type="ORF">XF5B_26580</name>
    <name evidence="2" type="ORF">XF6B_26780</name>
</gene>